<feature type="compositionally biased region" description="Low complexity" evidence="5">
    <location>
        <begin position="110"/>
        <end position="123"/>
    </location>
</feature>
<comment type="subcellular location">
    <subcellularLocation>
        <location evidence="1">Nucleus</location>
    </subcellularLocation>
</comment>
<proteinExistence type="predicted"/>
<keyword evidence="3" id="KW-0804">Transcription</keyword>
<dbReference type="EMBL" id="JADCNM010000007">
    <property type="protein sequence ID" value="KAG0474596.1"/>
    <property type="molecule type" value="Genomic_DNA"/>
</dbReference>
<dbReference type="GO" id="GO:0005634">
    <property type="term" value="C:nucleus"/>
    <property type="evidence" value="ECO:0007669"/>
    <property type="project" value="UniProtKB-SubCell"/>
</dbReference>
<sequence length="388" mass="42991">MRSISELKLKRRRTRPRRRRSSILICLALEKSTPYVFWRNNWGMLREQDESVYNHNVSSIENTEEEEEKEEEEEEEEEEESGKESLSFSFKEESEMELFPAQPDLSLQISPPSSNKPSSRWSSAAEERIGIGYWGRTLGSSSEAAPGEKAKSSSGGETIGFDLSLSKPAAELAASTPSPLLQLTSTTTVANPLSFSRSPTMPCQDSREAQHESSKDAVDLLLHARFVHAVELLGGHESKIGNTKSVLELMDVKDLTLAHVKSHLQMYRTVKTTDKAAASSSGQSEPIDISDDSLLDVNNHGSEQPSVQNGKSLGQNCTISYGLWSNSSSGKEGCYNDDRKEATQGSLNSFENKMRPRSIEMISELNSSCLVENSTKKPNLDFTFGRPQ</sequence>
<feature type="region of interest" description="Disordered" evidence="5">
    <location>
        <begin position="55"/>
        <end position="123"/>
    </location>
</feature>
<comment type="caution">
    <text evidence="6">The sequence shown here is derived from an EMBL/GenBank/DDBJ whole genome shotgun (WGS) entry which is preliminary data.</text>
</comment>
<keyword evidence="4" id="KW-0539">Nucleus</keyword>
<dbReference type="Proteomes" id="UP000639772">
    <property type="component" value="Chromosome 7"/>
</dbReference>
<feature type="compositionally biased region" description="Polar residues" evidence="5">
    <location>
        <begin position="192"/>
        <end position="203"/>
    </location>
</feature>
<feature type="compositionally biased region" description="Polar residues" evidence="5">
    <location>
        <begin position="299"/>
        <end position="311"/>
    </location>
</feature>
<dbReference type="InterPro" id="IPR009057">
    <property type="entry name" value="Homeodomain-like_sf"/>
</dbReference>
<evidence type="ECO:0000256" key="1">
    <source>
        <dbReference type="ARBA" id="ARBA00004123"/>
    </source>
</evidence>
<organism evidence="6 7">
    <name type="scientific">Vanilla planifolia</name>
    <name type="common">Vanilla</name>
    <dbReference type="NCBI Taxonomy" id="51239"/>
    <lineage>
        <taxon>Eukaryota</taxon>
        <taxon>Viridiplantae</taxon>
        <taxon>Streptophyta</taxon>
        <taxon>Embryophyta</taxon>
        <taxon>Tracheophyta</taxon>
        <taxon>Spermatophyta</taxon>
        <taxon>Magnoliopsida</taxon>
        <taxon>Liliopsida</taxon>
        <taxon>Asparagales</taxon>
        <taxon>Orchidaceae</taxon>
        <taxon>Vanilloideae</taxon>
        <taxon>Vanilleae</taxon>
        <taxon>Vanilla</taxon>
    </lineage>
</organism>
<dbReference type="GO" id="GO:0010158">
    <property type="term" value="P:abaxial cell fate specification"/>
    <property type="evidence" value="ECO:0007669"/>
    <property type="project" value="InterPro"/>
</dbReference>
<dbReference type="AlphaFoldDB" id="A0A835UWQ7"/>
<feature type="compositionally biased region" description="Basic and acidic residues" evidence="5">
    <location>
        <begin position="205"/>
        <end position="214"/>
    </location>
</feature>
<dbReference type="InterPro" id="IPR044847">
    <property type="entry name" value="KAN_fam"/>
</dbReference>
<evidence type="ECO:0000256" key="3">
    <source>
        <dbReference type="ARBA" id="ARBA00023163"/>
    </source>
</evidence>
<dbReference type="OrthoDB" id="551907at2759"/>
<evidence type="ECO:0000256" key="2">
    <source>
        <dbReference type="ARBA" id="ARBA00023015"/>
    </source>
</evidence>
<evidence type="ECO:0000256" key="5">
    <source>
        <dbReference type="SAM" id="MobiDB-lite"/>
    </source>
</evidence>
<keyword evidence="2" id="KW-0805">Transcription regulation</keyword>
<dbReference type="InterPro" id="IPR006447">
    <property type="entry name" value="Myb_dom_plants"/>
</dbReference>
<dbReference type="GO" id="GO:0000976">
    <property type="term" value="F:transcription cis-regulatory region binding"/>
    <property type="evidence" value="ECO:0007669"/>
    <property type="project" value="InterPro"/>
</dbReference>
<dbReference type="PANTHER" id="PTHR31496">
    <property type="entry name" value="TRANSCRIPTION FACTOR KAN2-RELATED"/>
    <property type="match status" value="1"/>
</dbReference>
<feature type="region of interest" description="Disordered" evidence="5">
    <location>
        <begin position="192"/>
        <end position="214"/>
    </location>
</feature>
<protein>
    <submittedName>
        <fullName evidence="6">Uncharacterized protein</fullName>
    </submittedName>
</protein>
<dbReference type="PANTHER" id="PTHR31496:SF3">
    <property type="entry name" value="TRANSCRIPTION REPRESSOR KAN1"/>
    <property type="match status" value="1"/>
</dbReference>
<accession>A0A835UWQ7</accession>
<dbReference type="GO" id="GO:0006355">
    <property type="term" value="P:regulation of DNA-templated transcription"/>
    <property type="evidence" value="ECO:0007669"/>
    <property type="project" value="InterPro"/>
</dbReference>
<dbReference type="NCBIfam" id="TIGR01557">
    <property type="entry name" value="myb_SHAQKYF"/>
    <property type="match status" value="1"/>
</dbReference>
<feature type="compositionally biased region" description="Acidic residues" evidence="5">
    <location>
        <begin position="62"/>
        <end position="81"/>
    </location>
</feature>
<feature type="region of interest" description="Disordered" evidence="5">
    <location>
        <begin position="273"/>
        <end position="311"/>
    </location>
</feature>
<feature type="region of interest" description="Disordered" evidence="5">
    <location>
        <begin position="137"/>
        <end position="157"/>
    </location>
</feature>
<reference evidence="6 7" key="1">
    <citation type="journal article" date="2020" name="Nat. Food">
        <title>A phased Vanilla planifolia genome enables genetic improvement of flavour and production.</title>
        <authorList>
            <person name="Hasing T."/>
            <person name="Tang H."/>
            <person name="Brym M."/>
            <person name="Khazi F."/>
            <person name="Huang T."/>
            <person name="Chambers A.H."/>
        </authorList>
    </citation>
    <scope>NUCLEOTIDE SEQUENCE [LARGE SCALE GENOMIC DNA]</scope>
    <source>
        <tissue evidence="6">Leaf</tissue>
    </source>
</reference>
<evidence type="ECO:0000313" key="6">
    <source>
        <dbReference type="EMBL" id="KAG0474596.1"/>
    </source>
</evidence>
<name>A0A835UWQ7_VANPL</name>
<evidence type="ECO:0000313" key="7">
    <source>
        <dbReference type="Proteomes" id="UP000639772"/>
    </source>
</evidence>
<gene>
    <name evidence="6" type="ORF">HPP92_014282</name>
</gene>
<evidence type="ECO:0000256" key="4">
    <source>
        <dbReference type="ARBA" id="ARBA00023242"/>
    </source>
</evidence>
<dbReference type="SUPFAM" id="SSF46689">
    <property type="entry name" value="Homeodomain-like"/>
    <property type="match status" value="1"/>
</dbReference>
<dbReference type="Gene3D" id="1.10.10.60">
    <property type="entry name" value="Homeodomain-like"/>
    <property type="match status" value="1"/>
</dbReference>